<accession>A0A8X6NFA2</accession>
<proteinExistence type="predicted"/>
<keyword evidence="3" id="KW-1185">Reference proteome</keyword>
<evidence type="ECO:0000313" key="2">
    <source>
        <dbReference type="EMBL" id="GFT11868.1"/>
    </source>
</evidence>
<dbReference type="AlphaFoldDB" id="A0A8X6NFA2"/>
<evidence type="ECO:0000313" key="3">
    <source>
        <dbReference type="Proteomes" id="UP000887013"/>
    </source>
</evidence>
<feature type="region of interest" description="Disordered" evidence="1">
    <location>
        <begin position="54"/>
        <end position="75"/>
    </location>
</feature>
<comment type="caution">
    <text evidence="2">The sequence shown here is derived from an EMBL/GenBank/DDBJ whole genome shotgun (WGS) entry which is preliminary data.</text>
</comment>
<protein>
    <submittedName>
        <fullName evidence="2">Uncharacterized protein</fullName>
    </submittedName>
</protein>
<dbReference type="EMBL" id="BMAW01103986">
    <property type="protein sequence ID" value="GFT11868.1"/>
    <property type="molecule type" value="Genomic_DNA"/>
</dbReference>
<name>A0A8X6NFA2_NEPPI</name>
<feature type="non-terminal residue" evidence="2">
    <location>
        <position position="1"/>
    </location>
</feature>
<gene>
    <name evidence="2" type="ORF">NPIL_80961</name>
</gene>
<reference evidence="2" key="1">
    <citation type="submission" date="2020-08" db="EMBL/GenBank/DDBJ databases">
        <title>Multicomponent nature underlies the extraordinary mechanical properties of spider dragline silk.</title>
        <authorList>
            <person name="Kono N."/>
            <person name="Nakamura H."/>
            <person name="Mori M."/>
            <person name="Yoshida Y."/>
            <person name="Ohtoshi R."/>
            <person name="Malay A.D."/>
            <person name="Moran D.A.P."/>
            <person name="Tomita M."/>
            <person name="Numata K."/>
            <person name="Arakawa K."/>
        </authorList>
    </citation>
    <scope>NUCLEOTIDE SEQUENCE</scope>
</reference>
<dbReference type="Proteomes" id="UP000887013">
    <property type="component" value="Unassembled WGS sequence"/>
</dbReference>
<organism evidence="2 3">
    <name type="scientific">Nephila pilipes</name>
    <name type="common">Giant wood spider</name>
    <name type="synonym">Nephila maculata</name>
    <dbReference type="NCBI Taxonomy" id="299642"/>
    <lineage>
        <taxon>Eukaryota</taxon>
        <taxon>Metazoa</taxon>
        <taxon>Ecdysozoa</taxon>
        <taxon>Arthropoda</taxon>
        <taxon>Chelicerata</taxon>
        <taxon>Arachnida</taxon>
        <taxon>Araneae</taxon>
        <taxon>Araneomorphae</taxon>
        <taxon>Entelegynae</taxon>
        <taxon>Araneoidea</taxon>
        <taxon>Nephilidae</taxon>
        <taxon>Nephila</taxon>
    </lineage>
</organism>
<sequence>ARRNTKIQQDRWAKYYNKRIRKVDVKVKDLVLGQTHPMSSASKRIVNQVRIYHPRERDEGVVETDGLDGEGSRAE</sequence>
<evidence type="ECO:0000256" key="1">
    <source>
        <dbReference type="SAM" id="MobiDB-lite"/>
    </source>
</evidence>